<keyword evidence="3" id="KW-1185">Reference proteome</keyword>
<protein>
    <recommendedName>
        <fullName evidence="1">SpaA-like prealbumin fold domain-containing protein</fullName>
    </recommendedName>
</protein>
<proteinExistence type="predicted"/>
<dbReference type="STRING" id="214095.RU97_GL002548"/>
<sequence>MAGYLADQGYSGYDSAGEYDVATGKTTLTKQDETTETNESLNPNYPMTGAQYGLFKEYGTLLKEFTLDKTLTASMDSLELGTYYWQETVAPIGYTLDTKNTS</sequence>
<dbReference type="RefSeq" id="WP_067391028.1">
    <property type="nucleotide sequence ID" value="NZ_JXKH01000008.1"/>
</dbReference>
<comment type="caution">
    <text evidence="2">The sequence shown here is derived from an EMBL/GenBank/DDBJ whole genome shotgun (WGS) entry which is preliminary data.</text>
</comment>
<dbReference type="InterPro" id="IPR013783">
    <property type="entry name" value="Ig-like_fold"/>
</dbReference>
<gene>
    <name evidence="2" type="ORF">RU97_GL002548</name>
</gene>
<dbReference type="Gene3D" id="2.60.40.10">
    <property type="entry name" value="Immunoglobulins"/>
    <property type="match status" value="1"/>
</dbReference>
<organism evidence="2 3">
    <name type="scientific">Enterococcus canis</name>
    <dbReference type="NCBI Taxonomy" id="214095"/>
    <lineage>
        <taxon>Bacteria</taxon>
        <taxon>Bacillati</taxon>
        <taxon>Bacillota</taxon>
        <taxon>Bacilli</taxon>
        <taxon>Lactobacillales</taxon>
        <taxon>Enterococcaceae</taxon>
        <taxon>Enterococcus</taxon>
    </lineage>
</organism>
<dbReference type="Proteomes" id="UP000181884">
    <property type="component" value="Unassembled WGS sequence"/>
</dbReference>
<feature type="domain" description="SpaA-like prealbumin fold" evidence="1">
    <location>
        <begin position="44"/>
        <end position="99"/>
    </location>
</feature>
<evidence type="ECO:0000313" key="2">
    <source>
        <dbReference type="EMBL" id="OJG17540.1"/>
    </source>
</evidence>
<reference evidence="2 3" key="1">
    <citation type="submission" date="2014-12" db="EMBL/GenBank/DDBJ databases">
        <title>Draft genome sequences of 29 type strains of Enterococci.</title>
        <authorList>
            <person name="Zhong Z."/>
            <person name="Sun Z."/>
            <person name="Liu W."/>
            <person name="Zhang W."/>
            <person name="Zhang H."/>
        </authorList>
    </citation>
    <scope>NUCLEOTIDE SEQUENCE [LARGE SCALE GENOMIC DNA]</scope>
    <source>
        <strain evidence="2 3">DSM 17029</strain>
    </source>
</reference>
<name>A0A1L8RCN0_9ENTE</name>
<dbReference type="Pfam" id="PF17802">
    <property type="entry name" value="SpaA"/>
    <property type="match status" value="1"/>
</dbReference>
<dbReference type="AlphaFoldDB" id="A0A1L8RCN0"/>
<dbReference type="EMBL" id="JXKH01000008">
    <property type="protein sequence ID" value="OJG17540.1"/>
    <property type="molecule type" value="Genomic_DNA"/>
</dbReference>
<dbReference type="InterPro" id="IPR041033">
    <property type="entry name" value="SpaA_PFL_dom_1"/>
</dbReference>
<evidence type="ECO:0000259" key="1">
    <source>
        <dbReference type="Pfam" id="PF17802"/>
    </source>
</evidence>
<accession>A0A1L8RCN0</accession>
<evidence type="ECO:0000313" key="3">
    <source>
        <dbReference type="Proteomes" id="UP000181884"/>
    </source>
</evidence>